<dbReference type="RefSeq" id="WP_045246221.1">
    <property type="nucleotide sequence ID" value="NZ_JPSL02000039.1"/>
</dbReference>
<reference evidence="1 2" key="1">
    <citation type="journal article" date="2015" name="Genome Announc.">
        <title>Draft Genome Sequence of the Thermophile Thermus filiformis ATCC 43280, Producer of Carotenoid-(Di)glucoside-Branched Fatty Acid (Di)esters and Source of Hyperthermostable Enzymes of Biotechnological Interest.</title>
        <authorList>
            <person name="Mandelli F."/>
            <person name="Oliveira Ramires B."/>
            <person name="Couger M.B."/>
            <person name="Paixao D.A."/>
            <person name="Camilo C.M."/>
            <person name="Polikarpov I."/>
            <person name="Prade R."/>
            <person name="Riano-Pachon D.M."/>
            <person name="Squina F.M."/>
        </authorList>
    </citation>
    <scope>NUCLEOTIDE SEQUENCE [LARGE SCALE GENOMIC DNA]</scope>
    <source>
        <strain evidence="1 2">ATCC 43280</strain>
    </source>
</reference>
<dbReference type="InterPro" id="IPR029062">
    <property type="entry name" value="Class_I_gatase-like"/>
</dbReference>
<dbReference type="EMBL" id="JPSL02000039">
    <property type="protein sequence ID" value="KIX84493.1"/>
    <property type="molecule type" value="Genomic_DNA"/>
</dbReference>
<gene>
    <name evidence="1" type="ORF">THFILI_06320</name>
</gene>
<evidence type="ECO:0000313" key="2">
    <source>
        <dbReference type="Proteomes" id="UP000030364"/>
    </source>
</evidence>
<name>A0A0D6XC78_THEFI</name>
<dbReference type="Gene3D" id="3.40.50.880">
    <property type="match status" value="1"/>
</dbReference>
<comment type="caution">
    <text evidence="1">The sequence shown here is derived from an EMBL/GenBank/DDBJ whole genome shotgun (WGS) entry which is preliminary data.</text>
</comment>
<accession>A0A0D6XC78</accession>
<keyword evidence="2" id="KW-1185">Reference proteome</keyword>
<dbReference type="AlphaFoldDB" id="A0A0D6XC78"/>
<dbReference type="Proteomes" id="UP000030364">
    <property type="component" value="Unassembled WGS sequence"/>
</dbReference>
<evidence type="ECO:0000313" key="1">
    <source>
        <dbReference type="EMBL" id="KIX84493.1"/>
    </source>
</evidence>
<protein>
    <submittedName>
        <fullName evidence="1">Cyanophycinase</fullName>
    </submittedName>
</protein>
<sequence>MRQGFFAVLGGDPLKGALAEVEGALLERTGGRALWLVPYPLRDLAEAWRLAYKTLGLKEGRILALRRREEAFDQEVAAYVAGFPLVLMAAEGFLEFLDLLAGSLVQKALDYVRAQGGVVAAVGEGAGLLGEAAFFPFEGGLRARLGLSLVPGLAVLPRVEERGRFQLLSKLVADNPDLVGVGLAENSAVFLYAKEGEVRAGQVTLVDPSGAEHTARGVRGLRVDLLRAGERFLLP</sequence>
<dbReference type="STRING" id="276.THFILI_06320"/>
<organism evidence="1 2">
    <name type="scientific">Thermus filiformis</name>
    <dbReference type="NCBI Taxonomy" id="276"/>
    <lineage>
        <taxon>Bacteria</taxon>
        <taxon>Thermotogati</taxon>
        <taxon>Deinococcota</taxon>
        <taxon>Deinococci</taxon>
        <taxon>Thermales</taxon>
        <taxon>Thermaceae</taxon>
        <taxon>Thermus</taxon>
    </lineage>
</organism>
<proteinExistence type="predicted"/>
<dbReference type="OrthoDB" id="31582at2"/>